<accession>A0A2I1HNM4</accession>
<keyword evidence="2" id="KW-1185">Reference proteome</keyword>
<comment type="caution">
    <text evidence="1">The sequence shown here is derived from an EMBL/GenBank/DDBJ whole genome shotgun (WGS) entry which is preliminary data.</text>
</comment>
<dbReference type="Proteomes" id="UP000234323">
    <property type="component" value="Unassembled WGS sequence"/>
</dbReference>
<reference evidence="1 2" key="1">
    <citation type="submission" date="2015-10" db="EMBL/GenBank/DDBJ databases">
        <title>Genome analyses suggest a sexual origin of heterokaryosis in a supposedly ancient asexual fungus.</title>
        <authorList>
            <person name="Ropars J."/>
            <person name="Sedzielewska K."/>
            <person name="Noel J."/>
            <person name="Charron P."/>
            <person name="Farinelli L."/>
            <person name="Marton T."/>
            <person name="Kruger M."/>
            <person name="Pelin A."/>
            <person name="Brachmann A."/>
            <person name="Corradi N."/>
        </authorList>
    </citation>
    <scope>NUCLEOTIDE SEQUENCE [LARGE SCALE GENOMIC DNA]</scope>
    <source>
        <strain evidence="1 2">A4</strain>
    </source>
</reference>
<organism evidence="1 2">
    <name type="scientific">Rhizophagus irregularis</name>
    <dbReference type="NCBI Taxonomy" id="588596"/>
    <lineage>
        <taxon>Eukaryota</taxon>
        <taxon>Fungi</taxon>
        <taxon>Fungi incertae sedis</taxon>
        <taxon>Mucoromycota</taxon>
        <taxon>Glomeromycotina</taxon>
        <taxon>Glomeromycetes</taxon>
        <taxon>Glomerales</taxon>
        <taxon>Glomeraceae</taxon>
        <taxon>Rhizophagus</taxon>
    </lineage>
</organism>
<name>A0A2I1HNM4_9GLOM</name>
<evidence type="ECO:0000313" key="2">
    <source>
        <dbReference type="Proteomes" id="UP000234323"/>
    </source>
</evidence>
<gene>
    <name evidence="1" type="ORF">RhiirA4_484226</name>
</gene>
<sequence>MILKNVKSEVKKLHNREVKQQTAKQIKEAVERRNVNYKVDQKQMIISILNKQRTYISIEKIYQKGDMIEKLISDPKEVKEATVQHFRDIAESENNKIDIKSFFNNEIDECNSEFFDFGKIWTERYNEHRSKYNKSVSASIGIDLGSLWIGPFDRYRLRFFVDWTL</sequence>
<dbReference type="EMBL" id="LLXI01004305">
    <property type="protein sequence ID" value="PKY60481.1"/>
    <property type="molecule type" value="Genomic_DNA"/>
</dbReference>
<evidence type="ECO:0000313" key="1">
    <source>
        <dbReference type="EMBL" id="PKY60481.1"/>
    </source>
</evidence>
<proteinExistence type="predicted"/>
<protein>
    <submittedName>
        <fullName evidence="1">Uncharacterized protein</fullName>
    </submittedName>
</protein>
<dbReference type="AlphaFoldDB" id="A0A2I1HNM4"/>